<dbReference type="Pfam" id="PF13181">
    <property type="entry name" value="TPR_8"/>
    <property type="match status" value="1"/>
</dbReference>
<evidence type="ECO:0000256" key="4">
    <source>
        <dbReference type="ARBA" id="ARBA00022801"/>
    </source>
</evidence>
<dbReference type="Gene3D" id="1.25.40.10">
    <property type="entry name" value="Tetratricopeptide repeat domain"/>
    <property type="match status" value="1"/>
</dbReference>
<dbReference type="PROSITE" id="PS50005">
    <property type="entry name" value="TPR"/>
    <property type="match status" value="2"/>
</dbReference>
<evidence type="ECO:0000256" key="5">
    <source>
        <dbReference type="ARBA" id="ARBA00022803"/>
    </source>
</evidence>
<feature type="repeat" description="TPR" evidence="7">
    <location>
        <begin position="36"/>
        <end position="69"/>
    </location>
</feature>
<keyword evidence="4" id="KW-0378">Hydrolase</keyword>
<feature type="domain" description="Peptidase metallopeptidase" evidence="8">
    <location>
        <begin position="342"/>
        <end position="501"/>
    </location>
</feature>
<evidence type="ECO:0000256" key="6">
    <source>
        <dbReference type="ARBA" id="ARBA00022833"/>
    </source>
</evidence>
<evidence type="ECO:0000313" key="9">
    <source>
        <dbReference type="EMBL" id="AAK66801.1"/>
    </source>
</evidence>
<dbReference type="InterPro" id="IPR001818">
    <property type="entry name" value="Pept_M10_metallopeptidase"/>
</dbReference>
<keyword evidence="3" id="KW-0677">Repeat</keyword>
<reference evidence="9" key="1">
    <citation type="journal article" date="2002" name="Appl. Environ. Microbiol.">
        <title>Comparative genomic analysis of archaeal genotypic variants in a single population and in two different oceanic provinces.</title>
        <authorList>
            <person name="Beja O."/>
            <person name="Koonin E.V."/>
            <person name="Aravind L."/>
            <person name="Taylor L.T."/>
            <person name="Seitz H."/>
            <person name="Stein J.L."/>
            <person name="Bensen D.C."/>
            <person name="Feldman R.A."/>
            <person name="Swanson R.V."/>
            <person name="DeLong E.F."/>
        </authorList>
    </citation>
    <scope>NUCLEOTIDE SEQUENCE</scope>
</reference>
<evidence type="ECO:0000256" key="7">
    <source>
        <dbReference type="PROSITE-ProRule" id="PRU00339"/>
    </source>
</evidence>
<evidence type="ECO:0000256" key="1">
    <source>
        <dbReference type="ARBA" id="ARBA00022670"/>
    </source>
</evidence>
<organism evidence="9">
    <name type="scientific">uncultured crenarchaeote 4B7</name>
    <dbReference type="NCBI Taxonomy" id="44557"/>
    <lineage>
        <taxon>Archaea</taxon>
        <taxon>Nitrososphaerota</taxon>
        <taxon>Nitrososphaeria</taxon>
        <taxon>Nitrosopumilales</taxon>
        <taxon>environmental samples</taxon>
    </lineage>
</organism>
<feature type="repeat" description="TPR" evidence="7">
    <location>
        <begin position="104"/>
        <end position="137"/>
    </location>
</feature>
<dbReference type="InterPro" id="IPR051012">
    <property type="entry name" value="CellSynth/LPSAsmb/PSIAsmb"/>
</dbReference>
<dbReference type="SUPFAM" id="SSF48452">
    <property type="entry name" value="TPR-like"/>
    <property type="match status" value="1"/>
</dbReference>
<dbReference type="InterPro" id="IPR006026">
    <property type="entry name" value="Peptidase_Metallo"/>
</dbReference>
<keyword evidence="1 9" id="KW-0645">Protease</keyword>
<name>Q977R9_9ARCH</name>
<evidence type="ECO:0000259" key="8">
    <source>
        <dbReference type="SMART" id="SM00235"/>
    </source>
</evidence>
<dbReference type="InterPro" id="IPR019734">
    <property type="entry name" value="TPR_rpt"/>
</dbReference>
<dbReference type="PANTHER" id="PTHR45586">
    <property type="entry name" value="TPR REPEAT-CONTAINING PROTEIN PA4667"/>
    <property type="match status" value="1"/>
</dbReference>
<dbReference type="AlphaFoldDB" id="Q977R9"/>
<dbReference type="EMBL" id="U40238">
    <property type="protein sequence ID" value="AAK66801.1"/>
    <property type="molecule type" value="Genomic_DNA"/>
</dbReference>
<dbReference type="SMART" id="SM00028">
    <property type="entry name" value="TPR"/>
    <property type="match status" value="3"/>
</dbReference>
<keyword evidence="5 7" id="KW-0802">TPR repeat</keyword>
<dbReference type="Pfam" id="PF00413">
    <property type="entry name" value="Peptidase_M10"/>
    <property type="match status" value="1"/>
</dbReference>
<dbReference type="Gene3D" id="3.40.390.10">
    <property type="entry name" value="Collagenase (Catalytic Domain)"/>
    <property type="match status" value="1"/>
</dbReference>
<proteinExistence type="predicted"/>
<sequence length="507" mass="58940">MHKSEFIKYSLIITAVFVLFLSPSINHSFAQGTNDLPNVYKRANEHFMLGDYHQAVELYSEILEISPDDKKTLLMKGIALSNLDRHKKSILEFYNVYQQDPQNITALIGLGVGFGNFGEYKQALMYFEKAYELLPKNHIVQNYYEFATKTVKKYPYNEVEKPQIFLLNTASDKSQTVPEWIKNTAGWWATDKIPDEEFMKSLQYLLQNQIINIESSEFEKPKSTLQAIPPWIKNIAGWWATDKIPDEEFLKGINFLIDNGLLIIDIPDIQELTEEEQKIKERNEWEFSRYLDKILKTVNQDTRYIEYPNPSNDVIKKFLRDYVKWNYDQQIEIGNKSFPDPEYELIDDIYHLEYKIYVNEQPLGLPLDHVSTLVNSFKMWEKAEFTSTDEKVIKIHFVTTKTKTDANLWVTWVVRDLGQGILGHANLGKGVIEVALGGYGCDGNFQLYHVNTVEYIMTHELGHGIGLKHSDDKESIMFPSMKNTQYAYCILNVDKKINMNPIILKSD</sequence>
<dbReference type="GO" id="GO:0008270">
    <property type="term" value="F:zinc ion binding"/>
    <property type="evidence" value="ECO:0007669"/>
    <property type="project" value="InterPro"/>
</dbReference>
<dbReference type="SUPFAM" id="SSF55486">
    <property type="entry name" value="Metalloproteases ('zincins'), catalytic domain"/>
    <property type="match status" value="1"/>
</dbReference>
<dbReference type="PROSITE" id="PS50293">
    <property type="entry name" value="TPR_REGION"/>
    <property type="match status" value="1"/>
</dbReference>
<evidence type="ECO:0000256" key="3">
    <source>
        <dbReference type="ARBA" id="ARBA00022737"/>
    </source>
</evidence>
<dbReference type="GO" id="GO:0004222">
    <property type="term" value="F:metalloendopeptidase activity"/>
    <property type="evidence" value="ECO:0007669"/>
    <property type="project" value="InterPro"/>
</dbReference>
<dbReference type="InterPro" id="IPR024079">
    <property type="entry name" value="MetalloPept_cat_dom_sf"/>
</dbReference>
<accession>Q977R9</accession>
<protein>
    <submittedName>
        <fullName evidence="9">Secreted (Periplasmic) Zn-dependent protease containing TPR repeats</fullName>
    </submittedName>
</protein>
<keyword evidence="2" id="KW-0479">Metal-binding</keyword>
<evidence type="ECO:0000256" key="2">
    <source>
        <dbReference type="ARBA" id="ARBA00022723"/>
    </source>
</evidence>
<dbReference type="PANTHER" id="PTHR45586:SF1">
    <property type="entry name" value="LIPOPOLYSACCHARIDE ASSEMBLY PROTEIN B"/>
    <property type="match status" value="1"/>
</dbReference>
<dbReference type="SMART" id="SM00235">
    <property type="entry name" value="ZnMc"/>
    <property type="match status" value="1"/>
</dbReference>
<keyword evidence="6" id="KW-0862">Zinc</keyword>
<dbReference type="InterPro" id="IPR011990">
    <property type="entry name" value="TPR-like_helical_dom_sf"/>
</dbReference>
<dbReference type="GO" id="GO:0006508">
    <property type="term" value="P:proteolysis"/>
    <property type="evidence" value="ECO:0007669"/>
    <property type="project" value="UniProtKB-KW"/>
</dbReference>
<dbReference type="GO" id="GO:0031012">
    <property type="term" value="C:extracellular matrix"/>
    <property type="evidence" value="ECO:0007669"/>
    <property type="project" value="InterPro"/>
</dbReference>